<dbReference type="Proteomes" id="UP000694392">
    <property type="component" value="Unplaced"/>
</dbReference>
<sequence length="101" mass="11597">MLYSDILITLFVSDGWAFKNNIAIKTHQNLQDRMKAAQFLLKEHPLCPVVLDTMENLSSSKYAALPERLYVIQGGKVIYKGDVGPWNYHPQVVRQVLEKLH</sequence>
<keyword evidence="8" id="KW-0712">Selenocysteine</keyword>
<dbReference type="GO" id="GO:0006520">
    <property type="term" value="P:amino acid metabolic process"/>
    <property type="evidence" value="ECO:0007669"/>
    <property type="project" value="Ensembl"/>
</dbReference>
<comment type="catalytic activity">
    <reaction evidence="4">
        <text>3'-iodothyronamine + iodide + A + H(+) = 3',5'-diiodothyronamine + AH2</text>
        <dbReference type="Rhea" id="RHEA:83803"/>
        <dbReference type="ChEBI" id="CHEBI:13193"/>
        <dbReference type="ChEBI" id="CHEBI:15378"/>
        <dbReference type="ChEBI" id="CHEBI:16382"/>
        <dbReference type="ChEBI" id="CHEBI:17499"/>
        <dbReference type="ChEBI" id="CHEBI:233339"/>
        <dbReference type="ChEBI" id="CHEBI:233342"/>
    </reaction>
    <physiologicalReaction direction="right-to-left" evidence="4">
        <dbReference type="Rhea" id="RHEA:83805"/>
    </physiologicalReaction>
</comment>
<dbReference type="GO" id="GO:0042446">
    <property type="term" value="P:hormone biosynthetic process"/>
    <property type="evidence" value="ECO:0007669"/>
    <property type="project" value="UniProtKB-KW"/>
</dbReference>
<dbReference type="PANTHER" id="PTHR11781:SF22">
    <property type="entry name" value="TYPE I IODOTHYRONINE DEIODINASE"/>
    <property type="match status" value="1"/>
</dbReference>
<accession>A0A8D0H8X0</accession>
<evidence type="ECO:0000313" key="10">
    <source>
        <dbReference type="Proteomes" id="UP000694392"/>
    </source>
</evidence>
<keyword evidence="10" id="KW-1185">Reference proteome</keyword>
<dbReference type="GO" id="GO:0033798">
    <property type="term" value="F:thyroxine 5-deiodinase activity"/>
    <property type="evidence" value="ECO:0007669"/>
    <property type="project" value="Ensembl"/>
</dbReference>
<evidence type="ECO:0000256" key="5">
    <source>
        <dbReference type="ARBA" id="ARBA00093219"/>
    </source>
</evidence>
<proteinExistence type="inferred from homology"/>
<dbReference type="GO" id="GO:0004800">
    <property type="term" value="F:thyroxine 5'-deiodinase activity"/>
    <property type="evidence" value="ECO:0007669"/>
    <property type="project" value="Ensembl"/>
</dbReference>
<comment type="catalytic activity">
    <reaction evidence="2">
        <text>3,3',5'-triiodo-L-thyronine sulfate + iodide + A + H(+) = L-thyroxine sulfate + AH2</text>
        <dbReference type="Rhea" id="RHEA:83835"/>
        <dbReference type="ChEBI" id="CHEBI:13193"/>
        <dbReference type="ChEBI" id="CHEBI:15378"/>
        <dbReference type="ChEBI" id="CHEBI:16382"/>
        <dbReference type="ChEBI" id="CHEBI:17499"/>
        <dbReference type="ChEBI" id="CHEBI:176512"/>
        <dbReference type="ChEBI" id="CHEBI:176513"/>
    </reaction>
    <physiologicalReaction direction="right-to-left" evidence="2">
        <dbReference type="Rhea" id="RHEA:83837"/>
    </physiologicalReaction>
</comment>
<comment type="catalytic activity">
    <reaction evidence="3">
        <text>3,3'-diiodo-L-thyronine sulfate + iodide + A + H(+) = 3,3',5-triiodo-L-thyronine sulfate + AH2</text>
        <dbReference type="Rhea" id="RHEA:83751"/>
        <dbReference type="ChEBI" id="CHEBI:13193"/>
        <dbReference type="ChEBI" id="CHEBI:15378"/>
        <dbReference type="ChEBI" id="CHEBI:16382"/>
        <dbReference type="ChEBI" id="CHEBI:17499"/>
        <dbReference type="ChEBI" id="CHEBI:176511"/>
        <dbReference type="ChEBI" id="CHEBI:176515"/>
    </reaction>
    <physiologicalReaction direction="right-to-left" evidence="3">
        <dbReference type="Rhea" id="RHEA:83753"/>
    </physiologicalReaction>
</comment>
<evidence type="ECO:0000256" key="3">
    <source>
        <dbReference type="ARBA" id="ARBA00093206"/>
    </source>
</evidence>
<comment type="similarity">
    <text evidence="8">Belongs to the iodothyronine deiodinase family.</text>
</comment>
<dbReference type="Gene3D" id="3.40.30.10">
    <property type="entry name" value="Glutaredoxin"/>
    <property type="match status" value="1"/>
</dbReference>
<gene>
    <name evidence="9" type="primary">DIO1</name>
</gene>
<comment type="catalytic activity">
    <reaction evidence="6">
        <text>3,3'-diiodothyronamine + iodide + A + H(+) = 3,3',5'-triiodothyronamine + AH2</text>
        <dbReference type="Rhea" id="RHEA:83795"/>
        <dbReference type="ChEBI" id="CHEBI:13193"/>
        <dbReference type="ChEBI" id="CHEBI:15378"/>
        <dbReference type="ChEBI" id="CHEBI:16382"/>
        <dbReference type="ChEBI" id="CHEBI:17499"/>
        <dbReference type="ChEBI" id="CHEBI:233341"/>
        <dbReference type="ChEBI" id="CHEBI:233343"/>
    </reaction>
    <physiologicalReaction direction="right-to-left" evidence="6">
        <dbReference type="Rhea" id="RHEA:83797"/>
    </physiologicalReaction>
</comment>
<evidence type="ECO:0000256" key="1">
    <source>
        <dbReference type="ARBA" id="ARBA00093186"/>
    </source>
</evidence>
<keyword evidence="8" id="KW-0893">Thyroid hormones biosynthesis</keyword>
<dbReference type="Pfam" id="PF00837">
    <property type="entry name" value="T4_deiodinase"/>
    <property type="match status" value="1"/>
</dbReference>
<name>A0A8D0H8X0_SPHPU</name>
<evidence type="ECO:0000256" key="6">
    <source>
        <dbReference type="ARBA" id="ARBA00093236"/>
    </source>
</evidence>
<keyword evidence="8" id="KW-0560">Oxidoreductase</keyword>
<organism evidence="9 10">
    <name type="scientific">Sphenodon punctatus</name>
    <name type="common">Tuatara</name>
    <name type="synonym">Hatteria punctata</name>
    <dbReference type="NCBI Taxonomy" id="8508"/>
    <lineage>
        <taxon>Eukaryota</taxon>
        <taxon>Metazoa</taxon>
        <taxon>Chordata</taxon>
        <taxon>Craniata</taxon>
        <taxon>Vertebrata</taxon>
        <taxon>Euteleostomi</taxon>
        <taxon>Lepidosauria</taxon>
        <taxon>Sphenodontia</taxon>
        <taxon>Sphenodontidae</taxon>
        <taxon>Sphenodon</taxon>
    </lineage>
</organism>
<dbReference type="GO" id="GO:0042404">
    <property type="term" value="P:thyroid hormone catabolic process"/>
    <property type="evidence" value="ECO:0007669"/>
    <property type="project" value="Ensembl"/>
</dbReference>
<comment type="catalytic activity">
    <reaction evidence="7">
        <text>3-iodothyronamine + iodide + A + H(+) = 3,3'-diiodothyronamine + AH2</text>
        <dbReference type="Rhea" id="RHEA:83827"/>
        <dbReference type="ChEBI" id="CHEBI:13193"/>
        <dbReference type="ChEBI" id="CHEBI:15378"/>
        <dbReference type="ChEBI" id="CHEBI:16382"/>
        <dbReference type="ChEBI" id="CHEBI:17499"/>
        <dbReference type="ChEBI" id="CHEBI:231647"/>
        <dbReference type="ChEBI" id="CHEBI:233341"/>
    </reaction>
    <physiologicalReaction direction="right-to-left" evidence="7">
        <dbReference type="Rhea" id="RHEA:83829"/>
    </physiologicalReaction>
</comment>
<comment type="function">
    <text evidence="8">Responsible for the deiodination of T4 (3,5,3',5'-tetraiodothyronine).</text>
</comment>
<reference evidence="9" key="2">
    <citation type="submission" date="2025-09" db="UniProtKB">
        <authorList>
            <consortium name="Ensembl"/>
        </authorList>
    </citation>
    <scope>IDENTIFICATION</scope>
</reference>
<dbReference type="AlphaFoldDB" id="A0A8D0H8X0"/>
<dbReference type="InterPro" id="IPR000643">
    <property type="entry name" value="Iodothyronine_deiodinase"/>
</dbReference>
<dbReference type="PANTHER" id="PTHR11781">
    <property type="entry name" value="IODOTHYRONINE DEIODINASE"/>
    <property type="match status" value="1"/>
</dbReference>
<evidence type="ECO:0000256" key="8">
    <source>
        <dbReference type="RuleBase" id="RU000676"/>
    </source>
</evidence>
<evidence type="ECO:0000256" key="2">
    <source>
        <dbReference type="ARBA" id="ARBA00093202"/>
    </source>
</evidence>
<protein>
    <recommendedName>
        <fullName evidence="8">Iodothyronine deiodinase</fullName>
    </recommendedName>
</protein>
<comment type="catalytic activity">
    <reaction evidence="5">
        <text>3,3'-diiodo-L-thyronine sulfate + iodide + A + H(+) = 3,3',5'-triiodo-L-thyronine sulfate + AH2</text>
        <dbReference type="Rhea" id="RHEA:83831"/>
        <dbReference type="ChEBI" id="CHEBI:13193"/>
        <dbReference type="ChEBI" id="CHEBI:15378"/>
        <dbReference type="ChEBI" id="CHEBI:16382"/>
        <dbReference type="ChEBI" id="CHEBI:17499"/>
        <dbReference type="ChEBI" id="CHEBI:176513"/>
        <dbReference type="ChEBI" id="CHEBI:176515"/>
    </reaction>
    <physiologicalReaction direction="right-to-left" evidence="5">
        <dbReference type="Rhea" id="RHEA:83833"/>
    </physiologicalReaction>
</comment>
<dbReference type="Ensembl" id="ENSSPUT00000019177.1">
    <property type="protein sequence ID" value="ENSSPUP00000018007.1"/>
    <property type="gene ID" value="ENSSPUG00000013926.1"/>
</dbReference>
<evidence type="ECO:0000256" key="4">
    <source>
        <dbReference type="ARBA" id="ARBA00093210"/>
    </source>
</evidence>
<comment type="catalytic activity">
    <reaction evidence="1">
        <text>3-iodo-L-thyronine + iodide + A + H(+) = 3,3'-diiodo-L-thyronine + AH2</text>
        <dbReference type="Rhea" id="RHEA:83783"/>
        <dbReference type="ChEBI" id="CHEBI:13193"/>
        <dbReference type="ChEBI" id="CHEBI:15378"/>
        <dbReference type="ChEBI" id="CHEBI:16382"/>
        <dbReference type="ChEBI" id="CHEBI:17499"/>
        <dbReference type="ChEBI" id="CHEBI:176514"/>
        <dbReference type="ChEBI" id="CHEBI:232627"/>
    </reaction>
    <physiologicalReaction direction="right-to-left" evidence="1">
        <dbReference type="Rhea" id="RHEA:83785"/>
    </physiologicalReaction>
</comment>
<evidence type="ECO:0000256" key="7">
    <source>
        <dbReference type="ARBA" id="ARBA00093242"/>
    </source>
</evidence>
<evidence type="ECO:0000313" key="9">
    <source>
        <dbReference type="Ensembl" id="ENSSPUP00000018007.1"/>
    </source>
</evidence>
<reference evidence="9" key="1">
    <citation type="submission" date="2025-08" db="UniProtKB">
        <authorList>
            <consortium name="Ensembl"/>
        </authorList>
    </citation>
    <scope>IDENTIFICATION</scope>
</reference>
<dbReference type="GeneTree" id="ENSGT00940000154482"/>